<dbReference type="PANTHER" id="PTHR30189">
    <property type="entry name" value="LPS-ASSEMBLY PROTEIN"/>
    <property type="match status" value="1"/>
</dbReference>
<dbReference type="GO" id="GO:0009279">
    <property type="term" value="C:cell outer membrane"/>
    <property type="evidence" value="ECO:0007669"/>
    <property type="project" value="TreeGrafter"/>
</dbReference>
<accession>A0A9D9II48</accession>
<comment type="caution">
    <text evidence="3">The sequence shown here is derived from an EMBL/GenBank/DDBJ whole genome shotgun (WGS) entry which is preliminary data.</text>
</comment>
<dbReference type="InterPro" id="IPR045659">
    <property type="entry name" value="LptD_2"/>
</dbReference>
<evidence type="ECO:0000313" key="3">
    <source>
        <dbReference type="EMBL" id="MBO8472887.1"/>
    </source>
</evidence>
<evidence type="ECO:0000259" key="2">
    <source>
        <dbReference type="Pfam" id="PF19838"/>
    </source>
</evidence>
<reference evidence="3" key="2">
    <citation type="journal article" date="2021" name="PeerJ">
        <title>Extensive microbial diversity within the chicken gut microbiome revealed by metagenomics and culture.</title>
        <authorList>
            <person name="Gilroy R."/>
            <person name="Ravi A."/>
            <person name="Getino M."/>
            <person name="Pursley I."/>
            <person name="Horton D.L."/>
            <person name="Alikhan N.F."/>
            <person name="Baker D."/>
            <person name="Gharbi K."/>
            <person name="Hall N."/>
            <person name="Watson M."/>
            <person name="Adriaenssens E.M."/>
            <person name="Foster-Nyarko E."/>
            <person name="Jarju S."/>
            <person name="Secka A."/>
            <person name="Antonio M."/>
            <person name="Oren A."/>
            <person name="Chaudhuri R.R."/>
            <person name="La Ragione R."/>
            <person name="Hildebrand F."/>
            <person name="Pallen M.J."/>
        </authorList>
    </citation>
    <scope>NUCLEOTIDE SEQUENCE</scope>
    <source>
        <strain evidence="3">B1-8020</strain>
    </source>
</reference>
<feature type="region of interest" description="Disordered" evidence="1">
    <location>
        <begin position="36"/>
        <end position="81"/>
    </location>
</feature>
<dbReference type="AlphaFoldDB" id="A0A9D9II48"/>
<dbReference type="EMBL" id="JADIMA010000040">
    <property type="protein sequence ID" value="MBO8472887.1"/>
    <property type="molecule type" value="Genomic_DNA"/>
</dbReference>
<organism evidence="3 4">
    <name type="scientific">Candidatus Merdivivens pullicola</name>
    <dbReference type="NCBI Taxonomy" id="2840872"/>
    <lineage>
        <taxon>Bacteria</taxon>
        <taxon>Pseudomonadati</taxon>
        <taxon>Bacteroidota</taxon>
        <taxon>Bacteroidia</taxon>
        <taxon>Bacteroidales</taxon>
        <taxon>Muribaculaceae</taxon>
        <taxon>Muribaculaceae incertae sedis</taxon>
        <taxon>Candidatus Merdivivens</taxon>
    </lineage>
</organism>
<feature type="domain" description="LPS-assembly protein LptD central" evidence="2">
    <location>
        <begin position="278"/>
        <end position="752"/>
    </location>
</feature>
<feature type="compositionally biased region" description="Basic and acidic residues" evidence="1">
    <location>
        <begin position="45"/>
        <end position="54"/>
    </location>
</feature>
<proteinExistence type="predicted"/>
<protein>
    <submittedName>
        <fullName evidence="3">LPS-assembly protein LptD</fullName>
    </submittedName>
</protein>
<evidence type="ECO:0000256" key="1">
    <source>
        <dbReference type="SAM" id="MobiDB-lite"/>
    </source>
</evidence>
<dbReference type="InterPro" id="IPR050218">
    <property type="entry name" value="LptD"/>
</dbReference>
<sequence>MSNRYIRTHIPLLLFPLLAGIVLSFIPYSSIHAQIPPQDSTETVSVREDGDGERRRPRRERRNDRDNLPSADERVRPSEQKLDSLVRSRLDSTTIARMDSIQRAKRDSIARVLADTTTSKPGAIDRPAFSGARDSIIEDFTGKYKMIYYYGDVAVEFGEMKMTAEYMEYNMDTKTVFASGIKDTLGNWIGQPTMTDHGQSYTMEKVIYNFNTRKSRIKNMITQEDEGDIYGKNIKMMPDKSINMRNGRYTVCDKEDEPHFYLNLTAAKVMTEPKQRTVFGPAYMVVEEIPLFPLVLPFGFVPNIQDRATGILIPTFGDEGARGFYMRDLGLYLVMGDYFDIALTGDIYTLGSWQIDMTSRYRVNYKFNGNFNLTYSNDQTGEKGSTDFFQTRNFSVKWSHTQDPKARPGTSFSASVNFSSPSNNKYNSNNINEALTTQTSSSISWSRRWNKVTLSLSALHNQNSRDSSYSITLPNLSLSVSTFYPFKRKVRIGKEKLYEQISFSYNTSFQNRMNFKASDISKPGFWDNLDNGMTHNFSIGLPSFTLFKYLNVNPSISYGMNWYFRKTTREYNPETGRVEEKEGKVFSSFGATHRYSGSISLDTRIYGLFNFGTQHKLQAIRHMISPSLSVNFQPEMGTAFNGWRTYKYIDANGVEQVLDYNIYSGQLNAPPSRGKTASLTFNINNNFEAKVRDLRDTTGTGTKKIKLIDQLNISGGYNFLADSMKLQNFRVTLSTNIFEKLGVNANMTLDPYAVNGKGQRVNVYNARQEGWYRPVRLTNASVSLSYTISGEGKINGMDGQQSSGAGGGAGRNSASSSTDYMRSYRHPVTGEYIPGGWLYYVNPNAPWSVSFRYSYVFTRGYKYVNEQLLADNKHTQALSIDANIRITPQLSVQLATGFDLMAMRMTTTQLSATFDMHCFNIQVSWIPSGQWEQWSFKIAANASTLADLLRFKKSTSYWDN</sequence>
<reference evidence="3" key="1">
    <citation type="submission" date="2020-10" db="EMBL/GenBank/DDBJ databases">
        <authorList>
            <person name="Gilroy R."/>
        </authorList>
    </citation>
    <scope>NUCLEOTIDE SEQUENCE</scope>
    <source>
        <strain evidence="3">B1-8020</strain>
    </source>
</reference>
<dbReference type="GO" id="GO:1990351">
    <property type="term" value="C:transporter complex"/>
    <property type="evidence" value="ECO:0007669"/>
    <property type="project" value="TreeGrafter"/>
</dbReference>
<dbReference type="Proteomes" id="UP000823604">
    <property type="component" value="Unassembled WGS sequence"/>
</dbReference>
<dbReference type="Pfam" id="PF19838">
    <property type="entry name" value="LptD_2"/>
    <property type="match status" value="1"/>
</dbReference>
<name>A0A9D9II48_9BACT</name>
<feature type="compositionally biased region" description="Basic and acidic residues" evidence="1">
    <location>
        <begin position="61"/>
        <end position="81"/>
    </location>
</feature>
<evidence type="ECO:0000313" key="4">
    <source>
        <dbReference type="Proteomes" id="UP000823604"/>
    </source>
</evidence>
<feature type="region of interest" description="Disordered" evidence="1">
    <location>
        <begin position="797"/>
        <end position="818"/>
    </location>
</feature>
<dbReference type="PANTHER" id="PTHR30189:SF1">
    <property type="entry name" value="LPS-ASSEMBLY PROTEIN LPTD"/>
    <property type="match status" value="1"/>
</dbReference>
<gene>
    <name evidence="3" type="ORF">IAB81_04590</name>
</gene>